<keyword evidence="13 14" id="KW-0472">Membrane</keyword>
<dbReference type="GO" id="GO:0016036">
    <property type="term" value="P:cellular response to phosphate starvation"/>
    <property type="evidence" value="ECO:0007669"/>
    <property type="project" value="TreeGrafter"/>
</dbReference>
<name>A0A919YI76_9BACL</name>
<dbReference type="InterPro" id="IPR004358">
    <property type="entry name" value="Sig_transdc_His_kin-like_C"/>
</dbReference>
<dbReference type="GO" id="GO:0005524">
    <property type="term" value="F:ATP binding"/>
    <property type="evidence" value="ECO:0007669"/>
    <property type="project" value="UniProtKB-KW"/>
</dbReference>
<comment type="catalytic activity">
    <reaction evidence="1">
        <text>ATP + protein L-histidine = ADP + protein N-phospho-L-histidine.</text>
        <dbReference type="EC" id="2.7.13.3"/>
    </reaction>
</comment>
<keyword evidence="10" id="KW-0067">ATP-binding</keyword>
<keyword evidence="12" id="KW-0902">Two-component regulatory system</keyword>
<dbReference type="InterPro" id="IPR003661">
    <property type="entry name" value="HisK_dim/P_dom"/>
</dbReference>
<protein>
    <recommendedName>
        <fullName evidence="3">histidine kinase</fullName>
        <ecNumber evidence="3">2.7.13.3</ecNumber>
    </recommendedName>
</protein>
<keyword evidence="7 14" id="KW-0812">Transmembrane</keyword>
<evidence type="ECO:0000256" key="11">
    <source>
        <dbReference type="ARBA" id="ARBA00022989"/>
    </source>
</evidence>
<dbReference type="EC" id="2.7.13.3" evidence="3"/>
<dbReference type="PANTHER" id="PTHR45453">
    <property type="entry name" value="PHOSPHATE REGULON SENSOR PROTEIN PHOR"/>
    <property type="match status" value="1"/>
</dbReference>
<evidence type="ECO:0000256" key="10">
    <source>
        <dbReference type="ARBA" id="ARBA00022840"/>
    </source>
</evidence>
<organism evidence="16 17">
    <name type="scientific">Paenibacillus azoreducens</name>
    <dbReference type="NCBI Taxonomy" id="116718"/>
    <lineage>
        <taxon>Bacteria</taxon>
        <taxon>Bacillati</taxon>
        <taxon>Bacillota</taxon>
        <taxon>Bacilli</taxon>
        <taxon>Bacillales</taxon>
        <taxon>Paenibacillaceae</taxon>
        <taxon>Paenibacillus</taxon>
    </lineage>
</organism>
<evidence type="ECO:0000256" key="4">
    <source>
        <dbReference type="ARBA" id="ARBA00022475"/>
    </source>
</evidence>
<dbReference type="InterPro" id="IPR036097">
    <property type="entry name" value="HisK_dim/P_sf"/>
</dbReference>
<dbReference type="Pfam" id="PF00512">
    <property type="entry name" value="HisKA"/>
    <property type="match status" value="1"/>
</dbReference>
<evidence type="ECO:0000256" key="2">
    <source>
        <dbReference type="ARBA" id="ARBA00004651"/>
    </source>
</evidence>
<evidence type="ECO:0000313" key="16">
    <source>
        <dbReference type="EMBL" id="GIO50939.1"/>
    </source>
</evidence>
<dbReference type="InterPro" id="IPR050351">
    <property type="entry name" value="BphY/WalK/GraS-like"/>
</dbReference>
<dbReference type="InterPro" id="IPR005467">
    <property type="entry name" value="His_kinase_dom"/>
</dbReference>
<evidence type="ECO:0000313" key="17">
    <source>
        <dbReference type="Proteomes" id="UP000682811"/>
    </source>
</evidence>
<sequence length="368" mass="41864">MRVPPAALFLRDRLIYVLVAFAMIGIGICLMLLENARYPGMMDASTIYYFAAAASFFFILGLVVDYIRQREYYRQLKENVQKDSDEILVEPIIRAAVTKEQQLVARLLEQQNSAHLNKLGAYRRQQELHNHFVLQWVHHMKTPLSVIDLLLQETMKQTPTSEVEQKELALSLTEEADRMSRGLDMLLHTARLDKFEMDLHLAKTPLHEVIRDVLIAHKRLCIRHNVIPQIDGEAWTETDKKWMTVVLNQIVSNAIKYSKDKHGVKHLIFRLEQNADTGSKVSITDEGSGIAPHDLPRIFDPFFTGENGRTAGESTGMGLYLAKQVCSRLGHELSVSSETGVGTTFTIAFHSNSLHLFDTHTNKNMRAL</sequence>
<accession>A0A919YI76</accession>
<dbReference type="Pfam" id="PF02518">
    <property type="entry name" value="HATPase_c"/>
    <property type="match status" value="1"/>
</dbReference>
<dbReference type="RefSeq" id="WP_212981024.1">
    <property type="nucleotide sequence ID" value="NZ_AP025343.1"/>
</dbReference>
<evidence type="ECO:0000256" key="7">
    <source>
        <dbReference type="ARBA" id="ARBA00022692"/>
    </source>
</evidence>
<evidence type="ECO:0000256" key="6">
    <source>
        <dbReference type="ARBA" id="ARBA00022679"/>
    </source>
</evidence>
<keyword evidence="17" id="KW-1185">Reference proteome</keyword>
<evidence type="ECO:0000256" key="5">
    <source>
        <dbReference type="ARBA" id="ARBA00022553"/>
    </source>
</evidence>
<keyword evidence="8" id="KW-0547">Nucleotide-binding</keyword>
<reference evidence="16 17" key="1">
    <citation type="submission" date="2021-03" db="EMBL/GenBank/DDBJ databases">
        <title>Antimicrobial resistance genes in bacteria isolated from Japanese honey, and their potential for conferring macrolide and lincosamide resistance in the American foulbrood pathogen Paenibacillus larvae.</title>
        <authorList>
            <person name="Okamoto M."/>
            <person name="Kumagai M."/>
            <person name="Kanamori H."/>
            <person name="Takamatsu D."/>
        </authorList>
    </citation>
    <scope>NUCLEOTIDE SEQUENCE [LARGE SCALE GENOMIC DNA]</scope>
    <source>
        <strain evidence="16 17">J34TS1</strain>
    </source>
</reference>
<dbReference type="PANTHER" id="PTHR45453:SF2">
    <property type="entry name" value="HISTIDINE KINASE"/>
    <property type="match status" value="1"/>
</dbReference>
<dbReference type="Proteomes" id="UP000682811">
    <property type="component" value="Unassembled WGS sequence"/>
</dbReference>
<evidence type="ECO:0000259" key="15">
    <source>
        <dbReference type="PROSITE" id="PS50109"/>
    </source>
</evidence>
<evidence type="ECO:0000256" key="14">
    <source>
        <dbReference type="SAM" id="Phobius"/>
    </source>
</evidence>
<dbReference type="EMBL" id="BORT01000040">
    <property type="protein sequence ID" value="GIO50939.1"/>
    <property type="molecule type" value="Genomic_DNA"/>
</dbReference>
<dbReference type="GO" id="GO:0004721">
    <property type="term" value="F:phosphoprotein phosphatase activity"/>
    <property type="evidence" value="ECO:0007669"/>
    <property type="project" value="TreeGrafter"/>
</dbReference>
<dbReference type="GO" id="GO:0005886">
    <property type="term" value="C:plasma membrane"/>
    <property type="evidence" value="ECO:0007669"/>
    <property type="project" value="UniProtKB-SubCell"/>
</dbReference>
<evidence type="ECO:0000256" key="3">
    <source>
        <dbReference type="ARBA" id="ARBA00012438"/>
    </source>
</evidence>
<feature type="domain" description="Histidine kinase" evidence="15">
    <location>
        <begin position="135"/>
        <end position="353"/>
    </location>
</feature>
<dbReference type="SUPFAM" id="SSF55874">
    <property type="entry name" value="ATPase domain of HSP90 chaperone/DNA topoisomerase II/histidine kinase"/>
    <property type="match status" value="1"/>
</dbReference>
<dbReference type="Gene3D" id="3.30.565.10">
    <property type="entry name" value="Histidine kinase-like ATPase, C-terminal domain"/>
    <property type="match status" value="1"/>
</dbReference>
<comment type="caution">
    <text evidence="16">The sequence shown here is derived from an EMBL/GenBank/DDBJ whole genome shotgun (WGS) entry which is preliminary data.</text>
</comment>
<dbReference type="PRINTS" id="PR00344">
    <property type="entry name" value="BCTRLSENSOR"/>
</dbReference>
<evidence type="ECO:0000256" key="1">
    <source>
        <dbReference type="ARBA" id="ARBA00000085"/>
    </source>
</evidence>
<keyword evidence="6" id="KW-0808">Transferase</keyword>
<proteinExistence type="predicted"/>
<evidence type="ECO:0000256" key="12">
    <source>
        <dbReference type="ARBA" id="ARBA00023012"/>
    </source>
</evidence>
<evidence type="ECO:0000256" key="9">
    <source>
        <dbReference type="ARBA" id="ARBA00022777"/>
    </source>
</evidence>
<evidence type="ECO:0000256" key="8">
    <source>
        <dbReference type="ARBA" id="ARBA00022741"/>
    </source>
</evidence>
<feature type="transmembrane region" description="Helical" evidence="14">
    <location>
        <begin position="45"/>
        <end position="67"/>
    </location>
</feature>
<keyword evidence="4" id="KW-1003">Cell membrane</keyword>
<keyword evidence="11 14" id="KW-1133">Transmembrane helix</keyword>
<dbReference type="SMART" id="SM00388">
    <property type="entry name" value="HisKA"/>
    <property type="match status" value="1"/>
</dbReference>
<gene>
    <name evidence="16" type="ORF">J34TS1_57040</name>
</gene>
<evidence type="ECO:0000256" key="13">
    <source>
        <dbReference type="ARBA" id="ARBA00023136"/>
    </source>
</evidence>
<keyword evidence="5" id="KW-0597">Phosphoprotein</keyword>
<dbReference type="GO" id="GO:0000155">
    <property type="term" value="F:phosphorelay sensor kinase activity"/>
    <property type="evidence" value="ECO:0007669"/>
    <property type="project" value="InterPro"/>
</dbReference>
<dbReference type="PROSITE" id="PS50109">
    <property type="entry name" value="HIS_KIN"/>
    <property type="match status" value="1"/>
</dbReference>
<dbReference type="CDD" id="cd00082">
    <property type="entry name" value="HisKA"/>
    <property type="match status" value="1"/>
</dbReference>
<dbReference type="AlphaFoldDB" id="A0A919YI76"/>
<dbReference type="SMART" id="SM00387">
    <property type="entry name" value="HATPase_c"/>
    <property type="match status" value="1"/>
</dbReference>
<keyword evidence="9 16" id="KW-0418">Kinase</keyword>
<dbReference type="InterPro" id="IPR036890">
    <property type="entry name" value="HATPase_C_sf"/>
</dbReference>
<dbReference type="Gene3D" id="1.10.287.130">
    <property type="match status" value="1"/>
</dbReference>
<dbReference type="SUPFAM" id="SSF47384">
    <property type="entry name" value="Homodimeric domain of signal transducing histidine kinase"/>
    <property type="match status" value="1"/>
</dbReference>
<dbReference type="InterPro" id="IPR003594">
    <property type="entry name" value="HATPase_dom"/>
</dbReference>
<comment type="subcellular location">
    <subcellularLocation>
        <location evidence="2">Cell membrane</location>
        <topology evidence="2">Multi-pass membrane protein</topology>
    </subcellularLocation>
</comment>
<feature type="transmembrane region" description="Helical" evidence="14">
    <location>
        <begin position="14"/>
        <end position="33"/>
    </location>
</feature>